<evidence type="ECO:0000256" key="1">
    <source>
        <dbReference type="SAM" id="MobiDB-lite"/>
    </source>
</evidence>
<organism evidence="2">
    <name type="scientific">Ostreococcus tauri</name>
    <name type="common">Marine green alga</name>
    <dbReference type="NCBI Taxonomy" id="70448"/>
    <lineage>
        <taxon>Eukaryota</taxon>
        <taxon>Viridiplantae</taxon>
        <taxon>Chlorophyta</taxon>
        <taxon>Mamiellophyceae</taxon>
        <taxon>Mamiellales</taxon>
        <taxon>Bathycoccaceae</taxon>
        <taxon>Ostreococcus</taxon>
    </lineage>
</organism>
<name>A0A1Y5I3V1_OSTTA</name>
<accession>A0A1Y5I3V1</accession>
<dbReference type="Proteomes" id="UP000195557">
    <property type="component" value="Unassembled WGS sequence"/>
</dbReference>
<protein>
    <submittedName>
        <fullName evidence="2">Uncharacterized protein</fullName>
    </submittedName>
</protein>
<dbReference type="EMBL" id="KZ155839">
    <property type="protein sequence ID" value="OUS41805.1"/>
    <property type="molecule type" value="Genomic_DNA"/>
</dbReference>
<feature type="compositionally biased region" description="Basic and acidic residues" evidence="1">
    <location>
        <begin position="55"/>
        <end position="74"/>
    </location>
</feature>
<dbReference type="AlphaFoldDB" id="A0A1Y5I3V1"/>
<gene>
    <name evidence="2" type="ORF">BE221DRAFT_64231</name>
</gene>
<feature type="region of interest" description="Disordered" evidence="1">
    <location>
        <begin position="1"/>
        <end position="122"/>
    </location>
</feature>
<sequence length="122" mass="13657">MDEETRGEVREARVDGGDASKSARGAPGGRGDARCVHQGNRLSQETAARERRRTRAVDSDEQRFTRGTSKEIEPGRIVVASTSSERETESQKMRLKSAMRRAKESRRGSNGSTRVRHWGRET</sequence>
<evidence type="ECO:0000313" key="2">
    <source>
        <dbReference type="EMBL" id="OUS41805.1"/>
    </source>
</evidence>
<feature type="compositionally biased region" description="Basic and acidic residues" evidence="1">
    <location>
        <begin position="1"/>
        <end position="18"/>
    </location>
</feature>
<reference evidence="2" key="1">
    <citation type="submission" date="2017-04" db="EMBL/GenBank/DDBJ databases">
        <title>Population genomics of picophytoplankton unveils novel chromosome hypervariability.</title>
        <authorList>
            <consortium name="DOE Joint Genome Institute"/>
            <person name="Blanc-Mathieu R."/>
            <person name="Krasovec M."/>
            <person name="Hebrard M."/>
            <person name="Yau S."/>
            <person name="Desgranges E."/>
            <person name="Martin J."/>
            <person name="Schackwitz W."/>
            <person name="Kuo A."/>
            <person name="Salin G."/>
            <person name="Donnadieu C."/>
            <person name="Desdevises Y."/>
            <person name="Sanchez-Ferandin S."/>
            <person name="Moreau H."/>
            <person name="Rivals E."/>
            <person name="Grigoriev I.V."/>
            <person name="Grimsley N."/>
            <person name="Eyre-Walker A."/>
            <person name="Piganeau G."/>
        </authorList>
    </citation>
    <scope>NUCLEOTIDE SEQUENCE [LARGE SCALE GENOMIC DNA]</scope>
    <source>
        <strain evidence="2">RCC 1115</strain>
    </source>
</reference>
<proteinExistence type="predicted"/>